<feature type="domain" description="N-acetyltransferase" evidence="3">
    <location>
        <begin position="6"/>
        <end position="171"/>
    </location>
</feature>
<dbReference type="Proteomes" id="UP001271769">
    <property type="component" value="Unassembled WGS sequence"/>
</dbReference>
<keyword evidence="2" id="KW-0012">Acyltransferase</keyword>
<dbReference type="PANTHER" id="PTHR43877:SF1">
    <property type="entry name" value="ACETYLTRANSFERASE"/>
    <property type="match status" value="1"/>
</dbReference>
<dbReference type="EMBL" id="JAXCLX010000001">
    <property type="protein sequence ID" value="MDY0871465.1"/>
    <property type="molecule type" value="Genomic_DNA"/>
</dbReference>
<evidence type="ECO:0000313" key="5">
    <source>
        <dbReference type="Proteomes" id="UP001271769"/>
    </source>
</evidence>
<dbReference type="PROSITE" id="PS51186">
    <property type="entry name" value="GNAT"/>
    <property type="match status" value="1"/>
</dbReference>
<evidence type="ECO:0000256" key="2">
    <source>
        <dbReference type="ARBA" id="ARBA00023315"/>
    </source>
</evidence>
<dbReference type="SUPFAM" id="SSF55729">
    <property type="entry name" value="Acyl-CoA N-acyltransferases (Nat)"/>
    <property type="match status" value="1"/>
</dbReference>
<dbReference type="InterPro" id="IPR050832">
    <property type="entry name" value="Bact_Acetyltransf"/>
</dbReference>
<dbReference type="RefSeq" id="WP_320499894.1">
    <property type="nucleotide sequence ID" value="NZ_JAXCLX010000001.1"/>
</dbReference>
<keyword evidence="5" id="KW-1185">Reference proteome</keyword>
<evidence type="ECO:0000313" key="4">
    <source>
        <dbReference type="EMBL" id="MDY0871465.1"/>
    </source>
</evidence>
<proteinExistence type="predicted"/>
<evidence type="ECO:0000259" key="3">
    <source>
        <dbReference type="PROSITE" id="PS51186"/>
    </source>
</evidence>
<keyword evidence="1" id="KW-0808">Transferase</keyword>
<dbReference type="CDD" id="cd04301">
    <property type="entry name" value="NAT_SF"/>
    <property type="match status" value="1"/>
</dbReference>
<evidence type="ECO:0000256" key="1">
    <source>
        <dbReference type="ARBA" id="ARBA00022679"/>
    </source>
</evidence>
<dbReference type="Gene3D" id="3.40.630.30">
    <property type="match status" value="1"/>
</dbReference>
<sequence>MPQIASLTAPVSAKDRFALIELLIDAVDDGAAVGFVPPLSEGEAGAFWDKAFADLAHRTILVARDEVGRVLGAVQLILSPWPSMQHRAEIAKLLVHSDHRRQGLGRALMLAAETEAKRLGRTLLTLDARRGDPVVDLYGSLGFRQVGVIPRYARNGQGVLEDNVVFYKELG</sequence>
<organism evidence="4 5">
    <name type="scientific">Dongia rigui</name>
    <dbReference type="NCBI Taxonomy" id="940149"/>
    <lineage>
        <taxon>Bacteria</taxon>
        <taxon>Pseudomonadati</taxon>
        <taxon>Pseudomonadota</taxon>
        <taxon>Alphaproteobacteria</taxon>
        <taxon>Rhodospirillales</taxon>
        <taxon>Dongiaceae</taxon>
        <taxon>Dongia</taxon>
    </lineage>
</organism>
<reference evidence="4 5" key="1">
    <citation type="journal article" date="2013" name="Antonie Van Leeuwenhoek">
        <title>Dongia rigui sp. nov., isolated from freshwater of a large wetland in Korea.</title>
        <authorList>
            <person name="Baik K.S."/>
            <person name="Hwang Y.M."/>
            <person name="Choi J.S."/>
            <person name="Kwon J."/>
            <person name="Seong C.N."/>
        </authorList>
    </citation>
    <scope>NUCLEOTIDE SEQUENCE [LARGE SCALE GENOMIC DNA]</scope>
    <source>
        <strain evidence="4 5">04SU4-P</strain>
    </source>
</reference>
<protein>
    <submittedName>
        <fullName evidence="4">GNAT family N-acetyltransferase</fullName>
    </submittedName>
</protein>
<dbReference type="PANTHER" id="PTHR43877">
    <property type="entry name" value="AMINOALKYLPHOSPHONATE N-ACETYLTRANSFERASE-RELATED-RELATED"/>
    <property type="match status" value="1"/>
</dbReference>
<comment type="caution">
    <text evidence="4">The sequence shown here is derived from an EMBL/GenBank/DDBJ whole genome shotgun (WGS) entry which is preliminary data.</text>
</comment>
<dbReference type="InterPro" id="IPR016181">
    <property type="entry name" value="Acyl_CoA_acyltransferase"/>
</dbReference>
<gene>
    <name evidence="4" type="ORF">SMD31_06010</name>
</gene>
<dbReference type="Pfam" id="PF00583">
    <property type="entry name" value="Acetyltransf_1"/>
    <property type="match status" value="1"/>
</dbReference>
<dbReference type="InterPro" id="IPR000182">
    <property type="entry name" value="GNAT_dom"/>
</dbReference>
<name>A0ABU5DVY3_9PROT</name>
<accession>A0ABU5DVY3</accession>